<dbReference type="GO" id="GO:0030659">
    <property type="term" value="C:cytoplasmic vesicle membrane"/>
    <property type="evidence" value="ECO:0007669"/>
    <property type="project" value="UniProtKB-SubCell"/>
</dbReference>
<dbReference type="InterPro" id="IPR000242">
    <property type="entry name" value="PTP_cat"/>
</dbReference>
<evidence type="ECO:0000313" key="13">
    <source>
        <dbReference type="Proteomes" id="UP000014760"/>
    </source>
</evidence>
<keyword evidence="4 9" id="KW-1133">Transmembrane helix</keyword>
<evidence type="ECO:0000256" key="3">
    <source>
        <dbReference type="ARBA" id="ARBA00022729"/>
    </source>
</evidence>
<dbReference type="PROSITE" id="PS50056">
    <property type="entry name" value="TYR_PHOSPHATASE_2"/>
    <property type="match status" value="1"/>
</dbReference>
<evidence type="ECO:0008006" key="14">
    <source>
        <dbReference type="Google" id="ProtNLM"/>
    </source>
</evidence>
<sequence length="478" mass="53395">MLQVDVDDFSHLSVHEGHMNFRVDSESLNATYVGSYALGHSEQLKNKTGFGVVKASLGSALEEESQVDIAETGDQGPKYFVLTFVLCGVIAGVVLAVIAVYMVRRHSQIKTKLANIASASNDTPAVSSDYQDLCRQRMQSKASEKPEPLHVASRVGSVSATEQAIRSPSSRSSTSSWSEEPVTTNMDISTGHIVLSYMEDHLKNRERLAEEWRGLEAYEAEPNVITVATQAANTRKNRYTDILPYDHSRVVLNSATNVSGSDYINANSITDHDPRNPAYVATQGPLPHTVADFWQMVWEQGSVVIVNLTRLSEEGVAMCHRYWPEEGSDLYHIYEVHLVSEHIWCEDYLVRSFYLKNLQTNETRTVTQFHFLSWSDLSVPNSAKALLDFRRKVNKSYRGRSCPVIVHGSDGVGRTGTYILIDMVLNRMSKGAKEIDIAATLEHIRDQRVNMVKTKEQFEYALAAVAEEVHAILKALPQ</sequence>
<dbReference type="InterPro" id="IPR003595">
    <property type="entry name" value="Tyr_Pase_cat"/>
</dbReference>
<evidence type="ECO:0000256" key="6">
    <source>
        <dbReference type="ARBA" id="ARBA00023180"/>
    </source>
</evidence>
<feature type="compositionally biased region" description="Low complexity" evidence="8">
    <location>
        <begin position="167"/>
        <end position="178"/>
    </location>
</feature>
<feature type="compositionally biased region" description="Polar residues" evidence="8">
    <location>
        <begin position="156"/>
        <end position="166"/>
    </location>
</feature>
<dbReference type="OrthoDB" id="9880441at2759"/>
<evidence type="ECO:0000256" key="9">
    <source>
        <dbReference type="SAM" id="Phobius"/>
    </source>
</evidence>
<dbReference type="HOGENOM" id="CLU_001645_9_9_1"/>
<dbReference type="InterPro" id="IPR000387">
    <property type="entry name" value="Tyr_Pase_dom"/>
</dbReference>
<dbReference type="SUPFAM" id="SSF52799">
    <property type="entry name" value="(Phosphotyrosine protein) phosphatases II"/>
    <property type="match status" value="1"/>
</dbReference>
<reference evidence="13" key="2">
    <citation type="journal article" date="2013" name="Nature">
        <title>Insights into bilaterian evolution from three spiralian genomes.</title>
        <authorList>
            <person name="Simakov O."/>
            <person name="Marletaz F."/>
            <person name="Cho S.J."/>
            <person name="Edsinger-Gonzales E."/>
            <person name="Havlak P."/>
            <person name="Hellsten U."/>
            <person name="Kuo D.H."/>
            <person name="Larsson T."/>
            <person name="Lv J."/>
            <person name="Arendt D."/>
            <person name="Savage R."/>
            <person name="Osoegawa K."/>
            <person name="de Jong P."/>
            <person name="Grimwood J."/>
            <person name="Chapman J.A."/>
            <person name="Shapiro H."/>
            <person name="Aerts A."/>
            <person name="Otillar R.P."/>
            <person name="Terry A.Y."/>
            <person name="Boore J.L."/>
            <person name="Grigoriev I.V."/>
            <person name="Lindberg D.R."/>
            <person name="Seaver E.C."/>
            <person name="Weisblat D.A."/>
            <person name="Putnam N.H."/>
            <person name="Rokhsar D.S."/>
        </authorList>
    </citation>
    <scope>NUCLEOTIDE SEQUENCE</scope>
    <source>
        <strain evidence="13">I ESC-2004</strain>
    </source>
</reference>
<keyword evidence="13" id="KW-1185">Reference proteome</keyword>
<dbReference type="EnsemblMetazoa" id="CapteT219480">
    <property type="protein sequence ID" value="CapteP219480"/>
    <property type="gene ID" value="CapteG219480"/>
</dbReference>
<evidence type="ECO:0000259" key="10">
    <source>
        <dbReference type="PROSITE" id="PS50055"/>
    </source>
</evidence>
<dbReference type="SMART" id="SM00194">
    <property type="entry name" value="PTPc"/>
    <property type="match status" value="1"/>
</dbReference>
<evidence type="ECO:0000259" key="11">
    <source>
        <dbReference type="PROSITE" id="PS50056"/>
    </source>
</evidence>
<dbReference type="SMART" id="SM00404">
    <property type="entry name" value="PTPc_motif"/>
    <property type="match status" value="1"/>
</dbReference>
<evidence type="ECO:0000256" key="7">
    <source>
        <dbReference type="ARBA" id="ARBA00023329"/>
    </source>
</evidence>
<feature type="region of interest" description="Disordered" evidence="8">
    <location>
        <begin position="137"/>
        <end position="183"/>
    </location>
</feature>
<accession>X2APM0</accession>
<reference evidence="12" key="3">
    <citation type="submission" date="2015-06" db="UniProtKB">
        <authorList>
            <consortium name="EnsemblMetazoa"/>
        </authorList>
    </citation>
    <scope>IDENTIFICATION</scope>
</reference>
<dbReference type="Proteomes" id="UP000014760">
    <property type="component" value="Unassembled WGS sequence"/>
</dbReference>
<keyword evidence="3" id="KW-0732">Signal</keyword>
<keyword evidence="2 9" id="KW-0812">Transmembrane</keyword>
<keyword evidence="6" id="KW-0325">Glycoprotein</keyword>
<reference evidence="13" key="1">
    <citation type="submission" date="2012-12" db="EMBL/GenBank/DDBJ databases">
        <authorList>
            <person name="Hellsten U."/>
            <person name="Grimwood J."/>
            <person name="Chapman J.A."/>
            <person name="Shapiro H."/>
            <person name="Aerts A."/>
            <person name="Otillar R.P."/>
            <person name="Terry A.Y."/>
            <person name="Boore J.L."/>
            <person name="Simakov O."/>
            <person name="Marletaz F."/>
            <person name="Cho S.-J."/>
            <person name="Edsinger-Gonzales E."/>
            <person name="Havlak P."/>
            <person name="Kuo D.-H."/>
            <person name="Larsson T."/>
            <person name="Lv J."/>
            <person name="Arendt D."/>
            <person name="Savage R."/>
            <person name="Osoegawa K."/>
            <person name="de Jong P."/>
            <person name="Lindberg D.R."/>
            <person name="Seaver E.C."/>
            <person name="Weisblat D.A."/>
            <person name="Putnam N.H."/>
            <person name="Grigoriev I.V."/>
            <person name="Rokhsar D.S."/>
        </authorList>
    </citation>
    <scope>NUCLEOTIDE SEQUENCE</scope>
    <source>
        <strain evidence="13">I ESC-2004</strain>
    </source>
</reference>
<dbReference type="PANTHER" id="PTHR46106:SF4">
    <property type="entry name" value="IA-2 PROTEIN TYROSINE PHOSPHATASE, ISOFORM C"/>
    <property type="match status" value="1"/>
</dbReference>
<evidence type="ECO:0000256" key="4">
    <source>
        <dbReference type="ARBA" id="ARBA00022989"/>
    </source>
</evidence>
<protein>
    <recommendedName>
        <fullName evidence="14">Receptor-type tyrosine-protein phosphatase N2</fullName>
    </recommendedName>
</protein>
<dbReference type="FunFam" id="3.90.190.10:FF:000017">
    <property type="entry name" value="receptor-type tyrosine-protein phosphatase-like N isoform X2"/>
    <property type="match status" value="1"/>
</dbReference>
<dbReference type="PROSITE" id="PS50055">
    <property type="entry name" value="TYR_PHOSPHATASE_PTP"/>
    <property type="match status" value="1"/>
</dbReference>
<evidence type="ECO:0000256" key="8">
    <source>
        <dbReference type="SAM" id="MobiDB-lite"/>
    </source>
</evidence>
<dbReference type="OMA" id="HMSETDI"/>
<keyword evidence="5 9" id="KW-0472">Membrane</keyword>
<dbReference type="Gene3D" id="3.90.190.10">
    <property type="entry name" value="Protein tyrosine phosphatase superfamily"/>
    <property type="match status" value="1"/>
</dbReference>
<feature type="transmembrane region" description="Helical" evidence="9">
    <location>
        <begin position="79"/>
        <end position="103"/>
    </location>
</feature>
<dbReference type="Pfam" id="PF00102">
    <property type="entry name" value="Y_phosphatase"/>
    <property type="match status" value="1"/>
</dbReference>
<dbReference type="GO" id="GO:0051046">
    <property type="term" value="P:regulation of secretion"/>
    <property type="evidence" value="ECO:0007669"/>
    <property type="project" value="TreeGrafter"/>
</dbReference>
<evidence type="ECO:0000313" key="12">
    <source>
        <dbReference type="EnsemblMetazoa" id="CapteP219480"/>
    </source>
</evidence>
<dbReference type="PRINTS" id="PR00700">
    <property type="entry name" value="PRTYPHPHTASE"/>
</dbReference>
<dbReference type="InterPro" id="IPR033522">
    <property type="entry name" value="IA-2/IA-2_beta"/>
</dbReference>
<organism evidence="12 13">
    <name type="scientific">Capitella teleta</name>
    <name type="common">Polychaete worm</name>
    <dbReference type="NCBI Taxonomy" id="283909"/>
    <lineage>
        <taxon>Eukaryota</taxon>
        <taxon>Metazoa</taxon>
        <taxon>Spiralia</taxon>
        <taxon>Lophotrochozoa</taxon>
        <taxon>Annelida</taxon>
        <taxon>Polychaeta</taxon>
        <taxon>Sedentaria</taxon>
        <taxon>Scolecida</taxon>
        <taxon>Capitellidae</taxon>
        <taxon>Capitella</taxon>
    </lineage>
</organism>
<dbReference type="GO" id="GO:0004725">
    <property type="term" value="F:protein tyrosine phosphatase activity"/>
    <property type="evidence" value="ECO:0007669"/>
    <property type="project" value="InterPro"/>
</dbReference>
<dbReference type="GO" id="GO:0030141">
    <property type="term" value="C:secretory granule"/>
    <property type="evidence" value="ECO:0007669"/>
    <property type="project" value="InterPro"/>
</dbReference>
<keyword evidence="7" id="KW-0968">Cytoplasmic vesicle</keyword>
<feature type="domain" description="Tyrosine specific protein phosphatases" evidence="11">
    <location>
        <begin position="387"/>
        <end position="459"/>
    </location>
</feature>
<evidence type="ECO:0000256" key="5">
    <source>
        <dbReference type="ARBA" id="ARBA00023136"/>
    </source>
</evidence>
<name>X2APM0_CAPTE</name>
<dbReference type="GO" id="GO:0045202">
    <property type="term" value="C:synapse"/>
    <property type="evidence" value="ECO:0007669"/>
    <property type="project" value="TreeGrafter"/>
</dbReference>
<feature type="domain" description="Tyrosine-protein phosphatase" evidence="10">
    <location>
        <begin position="208"/>
        <end position="468"/>
    </location>
</feature>
<comment type="subcellular location">
    <subcellularLocation>
        <location evidence="1">Cytoplasmic vesicle membrane</location>
        <topology evidence="1">Single-pass type I membrane protein</topology>
    </subcellularLocation>
</comment>
<dbReference type="PANTHER" id="PTHR46106">
    <property type="entry name" value="IA-2 PROTEIN TYROSINE PHOSPHATASE, ISOFORM C"/>
    <property type="match status" value="1"/>
</dbReference>
<evidence type="ECO:0000256" key="1">
    <source>
        <dbReference type="ARBA" id="ARBA00004358"/>
    </source>
</evidence>
<dbReference type="InterPro" id="IPR029021">
    <property type="entry name" value="Prot-tyrosine_phosphatase-like"/>
</dbReference>
<evidence type="ECO:0000256" key="2">
    <source>
        <dbReference type="ARBA" id="ARBA00022692"/>
    </source>
</evidence>
<dbReference type="AlphaFoldDB" id="X2APM0"/>
<dbReference type="EMBL" id="AMQN01000102">
    <property type="status" value="NOT_ANNOTATED_CDS"/>
    <property type="molecule type" value="Genomic_DNA"/>
</dbReference>
<proteinExistence type="predicted"/>